<accession>A0ABP0HZM6</accession>
<comment type="caution">
    <text evidence="1">The sequence shown here is derived from an EMBL/GenBank/DDBJ whole genome shotgun (WGS) entry which is preliminary data.</text>
</comment>
<reference evidence="1 2" key="1">
    <citation type="submission" date="2024-02" db="EMBL/GenBank/DDBJ databases">
        <authorList>
            <person name="Chen Y."/>
            <person name="Shah S."/>
            <person name="Dougan E. K."/>
            <person name="Thang M."/>
            <person name="Chan C."/>
        </authorList>
    </citation>
    <scope>NUCLEOTIDE SEQUENCE [LARGE SCALE GENOMIC DNA]</scope>
</reference>
<evidence type="ECO:0000313" key="2">
    <source>
        <dbReference type="Proteomes" id="UP001642484"/>
    </source>
</evidence>
<name>A0ABP0HZM6_9DINO</name>
<sequence>MKRTWVSALSDLRKETDVADDPPDDRTAAERRERFAKAFISDTLWRLYQSAESSWVH</sequence>
<dbReference type="Proteomes" id="UP001642484">
    <property type="component" value="Unassembled WGS sequence"/>
</dbReference>
<protein>
    <submittedName>
        <fullName evidence="1">Uncharacterized protein</fullName>
    </submittedName>
</protein>
<organism evidence="1 2">
    <name type="scientific">Durusdinium trenchii</name>
    <dbReference type="NCBI Taxonomy" id="1381693"/>
    <lineage>
        <taxon>Eukaryota</taxon>
        <taxon>Sar</taxon>
        <taxon>Alveolata</taxon>
        <taxon>Dinophyceae</taxon>
        <taxon>Suessiales</taxon>
        <taxon>Symbiodiniaceae</taxon>
        <taxon>Durusdinium</taxon>
    </lineage>
</organism>
<evidence type="ECO:0000313" key="1">
    <source>
        <dbReference type="EMBL" id="CAK8995696.1"/>
    </source>
</evidence>
<proteinExistence type="predicted"/>
<dbReference type="EMBL" id="CAXAMN010001670">
    <property type="protein sequence ID" value="CAK8995696.1"/>
    <property type="molecule type" value="Genomic_DNA"/>
</dbReference>
<keyword evidence="2" id="KW-1185">Reference proteome</keyword>
<gene>
    <name evidence="1" type="ORF">CCMP2556_LOCUS4140</name>
</gene>